<evidence type="ECO:0000313" key="2">
    <source>
        <dbReference type="EMBL" id="KAK1595289.1"/>
    </source>
</evidence>
<evidence type="ECO:0000256" key="1">
    <source>
        <dbReference type="SAM" id="MobiDB-lite"/>
    </source>
</evidence>
<proteinExistence type="predicted"/>
<feature type="region of interest" description="Disordered" evidence="1">
    <location>
        <begin position="96"/>
        <end position="157"/>
    </location>
</feature>
<organism evidence="2 3">
    <name type="scientific">Colletotrichum navitas</name>
    <dbReference type="NCBI Taxonomy" id="681940"/>
    <lineage>
        <taxon>Eukaryota</taxon>
        <taxon>Fungi</taxon>
        <taxon>Dikarya</taxon>
        <taxon>Ascomycota</taxon>
        <taxon>Pezizomycotina</taxon>
        <taxon>Sordariomycetes</taxon>
        <taxon>Hypocreomycetidae</taxon>
        <taxon>Glomerellales</taxon>
        <taxon>Glomerellaceae</taxon>
        <taxon>Colletotrichum</taxon>
        <taxon>Colletotrichum graminicola species complex</taxon>
    </lineage>
</organism>
<gene>
    <name evidence="2" type="ORF">LY79DRAFT_108797</name>
</gene>
<dbReference type="AlphaFoldDB" id="A0AAD8Q5U3"/>
<feature type="compositionally biased region" description="Low complexity" evidence="1">
    <location>
        <begin position="122"/>
        <end position="133"/>
    </location>
</feature>
<comment type="caution">
    <text evidence="2">The sequence shown here is derived from an EMBL/GenBank/DDBJ whole genome shotgun (WGS) entry which is preliminary data.</text>
</comment>
<protein>
    <submittedName>
        <fullName evidence="2">Uncharacterized protein</fullName>
    </submittedName>
</protein>
<dbReference type="EMBL" id="JAHLJV010000016">
    <property type="protein sequence ID" value="KAK1595289.1"/>
    <property type="molecule type" value="Genomic_DNA"/>
</dbReference>
<name>A0AAD8Q5U3_9PEZI</name>
<dbReference type="RefSeq" id="XP_060416336.1">
    <property type="nucleotide sequence ID" value="XM_060550686.1"/>
</dbReference>
<dbReference type="GeneID" id="85434926"/>
<accession>A0AAD8Q5U3</accession>
<keyword evidence="3" id="KW-1185">Reference proteome</keyword>
<evidence type="ECO:0000313" key="3">
    <source>
        <dbReference type="Proteomes" id="UP001230504"/>
    </source>
</evidence>
<sequence>MTNPCFCHLQIPVSASALYPSQRPRYPLPLVGFLALSGSNQWIRYLSVRATTQGGGGEEGFGERRQKRTGRGPAPGFRALSGTSIESMEAFQRATLETLEGRGGRTGKGIDTGTAGNRVRRVPCVPGRPGSVRARQRQGQGPGPNDGDCELAGPSTR</sequence>
<feature type="region of interest" description="Disordered" evidence="1">
    <location>
        <begin position="52"/>
        <end position="80"/>
    </location>
</feature>
<reference evidence="2" key="1">
    <citation type="submission" date="2021-06" db="EMBL/GenBank/DDBJ databases">
        <title>Comparative genomics, transcriptomics and evolutionary studies reveal genomic signatures of adaptation to plant cell wall in hemibiotrophic fungi.</title>
        <authorList>
            <consortium name="DOE Joint Genome Institute"/>
            <person name="Baroncelli R."/>
            <person name="Diaz J.F."/>
            <person name="Benocci T."/>
            <person name="Peng M."/>
            <person name="Battaglia E."/>
            <person name="Haridas S."/>
            <person name="Andreopoulos W."/>
            <person name="Labutti K."/>
            <person name="Pangilinan J."/>
            <person name="Floch G.L."/>
            <person name="Makela M.R."/>
            <person name="Henrissat B."/>
            <person name="Grigoriev I.V."/>
            <person name="Crouch J.A."/>
            <person name="De Vries R.P."/>
            <person name="Sukno S.A."/>
            <person name="Thon M.R."/>
        </authorList>
    </citation>
    <scope>NUCLEOTIDE SEQUENCE</scope>
    <source>
        <strain evidence="2">CBS 125086</strain>
    </source>
</reference>
<dbReference type="Proteomes" id="UP001230504">
    <property type="component" value="Unassembled WGS sequence"/>
</dbReference>